<dbReference type="InterPro" id="IPR050595">
    <property type="entry name" value="Bact_response_regulator"/>
</dbReference>
<evidence type="ECO:0000256" key="2">
    <source>
        <dbReference type="PROSITE-ProRule" id="PRU00169"/>
    </source>
</evidence>
<accession>A0ABV0JSX5</accession>
<dbReference type="InterPro" id="IPR001789">
    <property type="entry name" value="Sig_transdc_resp-reg_receiver"/>
</dbReference>
<name>A0ABV0JSX5_9CYAN</name>
<dbReference type="PANTHER" id="PTHR44591:SF3">
    <property type="entry name" value="RESPONSE REGULATORY DOMAIN-CONTAINING PROTEIN"/>
    <property type="match status" value="1"/>
</dbReference>
<dbReference type="PANTHER" id="PTHR44591">
    <property type="entry name" value="STRESS RESPONSE REGULATOR PROTEIN 1"/>
    <property type="match status" value="1"/>
</dbReference>
<proteinExistence type="predicted"/>
<keyword evidence="1 2" id="KW-0597">Phosphoprotein</keyword>
<dbReference type="RefSeq" id="WP_347269312.1">
    <property type="nucleotide sequence ID" value="NZ_JAMPKK010000046.1"/>
</dbReference>
<sequence length="81" mass="8885">MKKILVIEDRAETLNLFLKCLKAEGFYTIGAENGLIGVQQAEQELPDLIISDITMPELDGYGVALAMQPCQGEKSLIQITC</sequence>
<evidence type="ECO:0000259" key="3">
    <source>
        <dbReference type="PROSITE" id="PS50110"/>
    </source>
</evidence>
<dbReference type="Proteomes" id="UP001442494">
    <property type="component" value="Unassembled WGS sequence"/>
</dbReference>
<comment type="caution">
    <text evidence="4">The sequence shown here is derived from an EMBL/GenBank/DDBJ whole genome shotgun (WGS) entry which is preliminary data.</text>
</comment>
<evidence type="ECO:0000256" key="1">
    <source>
        <dbReference type="ARBA" id="ARBA00022553"/>
    </source>
</evidence>
<feature type="domain" description="Response regulatory" evidence="3">
    <location>
        <begin position="3"/>
        <end position="81"/>
    </location>
</feature>
<dbReference type="InterPro" id="IPR011006">
    <property type="entry name" value="CheY-like_superfamily"/>
</dbReference>
<evidence type="ECO:0000313" key="4">
    <source>
        <dbReference type="EMBL" id="MEP0866560.1"/>
    </source>
</evidence>
<organism evidence="4 5">
    <name type="scientific">Funiculus sociatus GB2-A5</name>
    <dbReference type="NCBI Taxonomy" id="2933946"/>
    <lineage>
        <taxon>Bacteria</taxon>
        <taxon>Bacillati</taxon>
        <taxon>Cyanobacteriota</taxon>
        <taxon>Cyanophyceae</taxon>
        <taxon>Coleofasciculales</taxon>
        <taxon>Coleofasciculaceae</taxon>
        <taxon>Funiculus</taxon>
    </lineage>
</organism>
<dbReference type="Gene3D" id="3.40.50.2300">
    <property type="match status" value="1"/>
</dbReference>
<dbReference type="EMBL" id="JAMPKK010000046">
    <property type="protein sequence ID" value="MEP0866560.1"/>
    <property type="molecule type" value="Genomic_DNA"/>
</dbReference>
<dbReference type="SUPFAM" id="SSF52172">
    <property type="entry name" value="CheY-like"/>
    <property type="match status" value="1"/>
</dbReference>
<reference evidence="4 5" key="1">
    <citation type="submission" date="2022-04" db="EMBL/GenBank/DDBJ databases">
        <title>Positive selection, recombination, and allopatry shape intraspecific diversity of widespread and dominant cyanobacteria.</title>
        <authorList>
            <person name="Wei J."/>
            <person name="Shu W."/>
            <person name="Hu C."/>
        </authorList>
    </citation>
    <scope>NUCLEOTIDE SEQUENCE [LARGE SCALE GENOMIC DNA]</scope>
    <source>
        <strain evidence="4 5">GB2-A5</strain>
    </source>
</reference>
<gene>
    <name evidence="4" type="ORF">NDI37_19060</name>
</gene>
<keyword evidence="5" id="KW-1185">Reference proteome</keyword>
<dbReference type="Pfam" id="PF00072">
    <property type="entry name" value="Response_reg"/>
    <property type="match status" value="1"/>
</dbReference>
<evidence type="ECO:0000313" key="5">
    <source>
        <dbReference type="Proteomes" id="UP001442494"/>
    </source>
</evidence>
<dbReference type="PROSITE" id="PS50110">
    <property type="entry name" value="RESPONSE_REGULATORY"/>
    <property type="match status" value="1"/>
</dbReference>
<protein>
    <submittedName>
        <fullName evidence="4">Response regulator</fullName>
    </submittedName>
</protein>
<feature type="modified residue" description="4-aspartylphosphate" evidence="2">
    <location>
        <position position="52"/>
    </location>
</feature>